<evidence type="ECO:0008006" key="9">
    <source>
        <dbReference type="Google" id="ProtNLM"/>
    </source>
</evidence>
<dbReference type="InterPro" id="IPR003874">
    <property type="entry name" value="CDC45"/>
</dbReference>
<dbReference type="Pfam" id="PF02724">
    <property type="entry name" value="CDC45"/>
    <property type="match status" value="1"/>
</dbReference>
<dbReference type="GO" id="GO:0003688">
    <property type="term" value="F:DNA replication origin binding"/>
    <property type="evidence" value="ECO:0007669"/>
    <property type="project" value="TreeGrafter"/>
</dbReference>
<keyword evidence="3" id="KW-0235">DNA replication</keyword>
<dbReference type="GO" id="GO:0006270">
    <property type="term" value="P:DNA replication initiation"/>
    <property type="evidence" value="ECO:0007669"/>
    <property type="project" value="InterPro"/>
</dbReference>
<dbReference type="VEuPathDB" id="VectorBase:SCAU011305"/>
<dbReference type="PANTHER" id="PTHR10507">
    <property type="entry name" value="CDC45-RELATED PROTEIN"/>
    <property type="match status" value="1"/>
</dbReference>
<name>A0A1I8PUQ1_STOCA</name>
<protein>
    <recommendedName>
        <fullName evidence="9">Cell division control protein 45 homolog</fullName>
    </recommendedName>
</protein>
<dbReference type="AlphaFoldDB" id="A0A1I8PUQ1"/>
<dbReference type="GO" id="GO:0031261">
    <property type="term" value="C:DNA replication preinitiation complex"/>
    <property type="evidence" value="ECO:0007669"/>
    <property type="project" value="TreeGrafter"/>
</dbReference>
<keyword evidence="5" id="KW-0131">Cell cycle</keyword>
<evidence type="ECO:0000313" key="8">
    <source>
        <dbReference type="Proteomes" id="UP000095300"/>
    </source>
</evidence>
<evidence type="ECO:0000256" key="3">
    <source>
        <dbReference type="ARBA" id="ARBA00022705"/>
    </source>
</evidence>
<dbReference type="GO" id="GO:1902977">
    <property type="term" value="P:mitotic DNA replication preinitiation complex assembly"/>
    <property type="evidence" value="ECO:0007669"/>
    <property type="project" value="TreeGrafter"/>
</dbReference>
<dbReference type="EnsemblMetazoa" id="SCAU011305-RB">
    <property type="protein sequence ID" value="SCAU011305-PB"/>
    <property type="gene ID" value="SCAU011305"/>
</dbReference>
<feature type="region of interest" description="Disordered" evidence="6">
    <location>
        <begin position="133"/>
        <end position="195"/>
    </location>
</feature>
<dbReference type="GO" id="GO:0003682">
    <property type="term" value="F:chromatin binding"/>
    <property type="evidence" value="ECO:0007669"/>
    <property type="project" value="TreeGrafter"/>
</dbReference>
<dbReference type="PANTHER" id="PTHR10507:SF0">
    <property type="entry name" value="CELL DIVISION CONTROL PROTEIN 45 HOMOLOG"/>
    <property type="match status" value="1"/>
</dbReference>
<keyword evidence="4" id="KW-0539">Nucleus</keyword>
<reference evidence="7" key="1">
    <citation type="submission" date="2020-05" db="UniProtKB">
        <authorList>
            <consortium name="EnsemblMetazoa"/>
        </authorList>
    </citation>
    <scope>IDENTIFICATION</scope>
    <source>
        <strain evidence="7">USDA</strain>
    </source>
</reference>
<feature type="compositionally biased region" description="Acidic residues" evidence="6">
    <location>
        <begin position="135"/>
        <end position="155"/>
    </location>
</feature>
<dbReference type="OrthoDB" id="10258882at2759"/>
<evidence type="ECO:0000256" key="6">
    <source>
        <dbReference type="SAM" id="MobiDB-lite"/>
    </source>
</evidence>
<proteinExistence type="inferred from homology"/>
<dbReference type="Proteomes" id="UP000095300">
    <property type="component" value="Unassembled WGS sequence"/>
</dbReference>
<comment type="subcellular location">
    <subcellularLocation>
        <location evidence="1">Nucleus</location>
    </subcellularLocation>
</comment>
<evidence type="ECO:0000256" key="2">
    <source>
        <dbReference type="ARBA" id="ARBA00010727"/>
    </source>
</evidence>
<evidence type="ECO:0000256" key="5">
    <source>
        <dbReference type="ARBA" id="ARBA00023306"/>
    </source>
</evidence>
<gene>
    <name evidence="7" type="primary">106087899</name>
</gene>
<dbReference type="GO" id="GO:0003697">
    <property type="term" value="F:single-stranded DNA binding"/>
    <property type="evidence" value="ECO:0007669"/>
    <property type="project" value="TreeGrafter"/>
</dbReference>
<sequence length="580" mass="66536">MFIQDLRDFYNRLIGKRILIIVNYDIDAICASKILQALFKYDHMLYSVVPIMGMAGLQRAYTEHQGDVKFVLLLNCGGCVDVVELLQPEEDVTFFICDAHRPLDVCNIYSDRQVCILGDPTLEENIPPFESIFCESDDEDEDDDDDNEDEDDEINDSGAGESDAENEDGNARPEPPKKLSRMEKHEQRILKQRQRRAWENERDRIMFEYTQYSFYGRSSALAIFELAWKLSKDNMDLLWWAIVGITEQLILGKIESSAYTLEIDNIQSHVSRLTHKINDQSNLSASKINFENDLHLVLYRHWTVTESMRYSMYVACKLKLWTLKGEKKLHELLVEMGLPLIHARQMYTSMDLVLRQEFYSMVEGLAEKYGIPDVIYGSFTLQYGYRNRYSAADYVYALLAILESVKKDKTPEDCFLEALDGLGRSHKDILNAGIEGSKLLHQAIFKQVQSSLEAHQVHSTGSFFYYILNEENTFFSYPYGLSMLAKFLLHGHVAVSRSRQATDLPMIASCPIDAERGLCLLVGIPPVRENSPKNFFGKAFEQAAQKCNAAILQDHFESSLIQIRQNDLTRFLDALTVLLT</sequence>
<dbReference type="GO" id="GO:0000727">
    <property type="term" value="P:double-strand break repair via break-induced replication"/>
    <property type="evidence" value="ECO:0007669"/>
    <property type="project" value="TreeGrafter"/>
</dbReference>
<feature type="compositionally biased region" description="Basic and acidic residues" evidence="6">
    <location>
        <begin position="169"/>
        <end position="189"/>
    </location>
</feature>
<dbReference type="KEGG" id="scac:106087899"/>
<organism evidence="7 8">
    <name type="scientific">Stomoxys calcitrans</name>
    <name type="common">Stable fly</name>
    <name type="synonym">Conops calcitrans</name>
    <dbReference type="NCBI Taxonomy" id="35570"/>
    <lineage>
        <taxon>Eukaryota</taxon>
        <taxon>Metazoa</taxon>
        <taxon>Ecdysozoa</taxon>
        <taxon>Arthropoda</taxon>
        <taxon>Hexapoda</taxon>
        <taxon>Insecta</taxon>
        <taxon>Pterygota</taxon>
        <taxon>Neoptera</taxon>
        <taxon>Endopterygota</taxon>
        <taxon>Diptera</taxon>
        <taxon>Brachycera</taxon>
        <taxon>Muscomorpha</taxon>
        <taxon>Muscoidea</taxon>
        <taxon>Muscidae</taxon>
        <taxon>Stomoxys</taxon>
    </lineage>
</organism>
<evidence type="ECO:0000256" key="4">
    <source>
        <dbReference type="ARBA" id="ARBA00023242"/>
    </source>
</evidence>
<accession>A0A1I8PUQ1</accession>
<comment type="similarity">
    <text evidence="2">Belongs to the CDC45 family.</text>
</comment>
<evidence type="ECO:0000313" key="7">
    <source>
        <dbReference type="EnsemblMetazoa" id="SCAU011305-PB"/>
    </source>
</evidence>
<dbReference type="STRING" id="35570.A0A1I8PUQ1"/>
<evidence type="ECO:0000256" key="1">
    <source>
        <dbReference type="ARBA" id="ARBA00004123"/>
    </source>
</evidence>
<keyword evidence="8" id="KW-1185">Reference proteome</keyword>